<evidence type="ECO:0000313" key="4">
    <source>
        <dbReference type="Proteomes" id="UP001151287"/>
    </source>
</evidence>
<dbReference type="PANTHER" id="PTHR23272:SF187">
    <property type="entry name" value="AC9 TRANSPOSASE-RELATED"/>
    <property type="match status" value="1"/>
</dbReference>
<dbReference type="InterPro" id="IPR008906">
    <property type="entry name" value="HATC_C_dom"/>
</dbReference>
<protein>
    <recommendedName>
        <fullName evidence="5">Transposase</fullName>
    </recommendedName>
</protein>
<evidence type="ECO:0000259" key="2">
    <source>
        <dbReference type="Pfam" id="PF14372"/>
    </source>
</evidence>
<dbReference type="SUPFAM" id="SSF53098">
    <property type="entry name" value="Ribonuclease H-like"/>
    <property type="match status" value="1"/>
</dbReference>
<organism evidence="3 4">
    <name type="scientific">Rhynchospora breviuscula</name>
    <dbReference type="NCBI Taxonomy" id="2022672"/>
    <lineage>
        <taxon>Eukaryota</taxon>
        <taxon>Viridiplantae</taxon>
        <taxon>Streptophyta</taxon>
        <taxon>Embryophyta</taxon>
        <taxon>Tracheophyta</taxon>
        <taxon>Spermatophyta</taxon>
        <taxon>Magnoliopsida</taxon>
        <taxon>Liliopsida</taxon>
        <taxon>Poales</taxon>
        <taxon>Cyperaceae</taxon>
        <taxon>Cyperoideae</taxon>
        <taxon>Rhynchosporeae</taxon>
        <taxon>Rhynchospora</taxon>
    </lineage>
</organism>
<comment type="caution">
    <text evidence="3">The sequence shown here is derived from an EMBL/GenBank/DDBJ whole genome shotgun (WGS) entry which is preliminary data.</text>
</comment>
<proteinExistence type="predicted"/>
<dbReference type="Proteomes" id="UP001151287">
    <property type="component" value="Unassembled WGS sequence"/>
</dbReference>
<accession>A0A9Q0HT91</accession>
<sequence length="458" mass="52067">MGLHHDLTGEQIQRVVHEANAQDPQGAPQGENKVDVWKFDQATCRKNLAIMVIVHEYPFNVKEALPAGGSVFHQRCGCHILNLIVQDELSELSDEITKVRETVKYIRHSQARMEKFRLAASQARASDKRPAWDVPTRWNSIYLMLELALQLRPAIDRFASLDKNYKLNLDEVEWDAVQALMDCLKVFYSVTLKFSGTKYPSLNLFFPEMCEVFVNIKNMENSPYPFIVQMSKKIFHKWERYWTIGNTLLAMACVLDPRCKLTVVEYYFRIIYPSNYERYMRNLNACISALFKEYLEAYSIKLQSQPSASRGQSKSKQACGASSATVSEVRAGLKDFISGKQSSEPEKSELKEYLYDEFDILTWWKMKVPKYPVLSRLARDTLAVPASTVASEATFSTSGRTLSTVRNCLNDESMEALICAQDWLCARVAENGGQVGGLMWATVEAVSDDTVCGIQELL</sequence>
<dbReference type="PANTHER" id="PTHR23272">
    <property type="entry name" value="BED FINGER-RELATED"/>
    <property type="match status" value="1"/>
</dbReference>
<feature type="domain" description="HAT C-terminal dimerisation" evidence="1">
    <location>
        <begin position="352"/>
        <end position="424"/>
    </location>
</feature>
<dbReference type="Pfam" id="PF14372">
    <property type="entry name" value="hAT-like_RNase-H"/>
    <property type="match status" value="1"/>
</dbReference>
<evidence type="ECO:0000313" key="3">
    <source>
        <dbReference type="EMBL" id="KAJ1697634.1"/>
    </source>
</evidence>
<reference evidence="3" key="1">
    <citation type="journal article" date="2022" name="Cell">
        <title>Repeat-based holocentromeres influence genome architecture and karyotype evolution.</title>
        <authorList>
            <person name="Hofstatter P.G."/>
            <person name="Thangavel G."/>
            <person name="Lux T."/>
            <person name="Neumann P."/>
            <person name="Vondrak T."/>
            <person name="Novak P."/>
            <person name="Zhang M."/>
            <person name="Costa L."/>
            <person name="Castellani M."/>
            <person name="Scott A."/>
            <person name="Toegelov H."/>
            <person name="Fuchs J."/>
            <person name="Mata-Sucre Y."/>
            <person name="Dias Y."/>
            <person name="Vanzela A.L.L."/>
            <person name="Huettel B."/>
            <person name="Almeida C.C.S."/>
            <person name="Simkova H."/>
            <person name="Souza G."/>
            <person name="Pedrosa-Harand A."/>
            <person name="Macas J."/>
            <person name="Mayer K.F.X."/>
            <person name="Houben A."/>
            <person name="Marques A."/>
        </authorList>
    </citation>
    <scope>NUCLEOTIDE SEQUENCE</scope>
    <source>
        <strain evidence="3">RhyBre1mFocal</strain>
    </source>
</reference>
<dbReference type="EMBL" id="JAMQYH010000002">
    <property type="protein sequence ID" value="KAJ1697634.1"/>
    <property type="molecule type" value="Genomic_DNA"/>
</dbReference>
<dbReference type="AlphaFoldDB" id="A0A9Q0HT91"/>
<dbReference type="OrthoDB" id="667071at2759"/>
<keyword evidence="4" id="KW-1185">Reference proteome</keyword>
<dbReference type="GO" id="GO:0003677">
    <property type="term" value="F:DNA binding"/>
    <property type="evidence" value="ECO:0007669"/>
    <property type="project" value="InterPro"/>
</dbReference>
<evidence type="ECO:0008006" key="5">
    <source>
        <dbReference type="Google" id="ProtNLM"/>
    </source>
</evidence>
<name>A0A9Q0HT91_9POAL</name>
<dbReference type="InterPro" id="IPR012337">
    <property type="entry name" value="RNaseH-like_sf"/>
</dbReference>
<evidence type="ECO:0000259" key="1">
    <source>
        <dbReference type="Pfam" id="PF05699"/>
    </source>
</evidence>
<feature type="domain" description="hAT-like transposase RNase-H fold" evidence="2">
    <location>
        <begin position="195"/>
        <end position="294"/>
    </location>
</feature>
<dbReference type="InterPro" id="IPR025525">
    <property type="entry name" value="hAT-like_transposase_RNase-H"/>
</dbReference>
<dbReference type="GO" id="GO:0046983">
    <property type="term" value="F:protein dimerization activity"/>
    <property type="evidence" value="ECO:0007669"/>
    <property type="project" value="InterPro"/>
</dbReference>
<dbReference type="Pfam" id="PF05699">
    <property type="entry name" value="Dimer_Tnp_hAT"/>
    <property type="match status" value="1"/>
</dbReference>
<gene>
    <name evidence="3" type="ORF">LUZ63_006146</name>
</gene>